<dbReference type="NCBIfam" id="NF043019">
    <property type="entry name" value="T4SS_AnkC"/>
    <property type="match status" value="1"/>
</dbReference>
<sequence length="472" mass="53527">MYNGLSAKFKGNEIMSLFDEINQELINGKDAFIRFINAKLKSDKNLLSQFFITPKGKQQTILDYLIHLHSKEQNVAEHIQWLLQQGIDINVNQPLHLVFQLQKFDLVTVFLNEQVLTSEQRQKLNVDSRDAQGKTLIHRVIESRMLIPLEFIVKLGVQINQPSQTLMGKRAIEVQPVHQAVISDFPEAIPLLTKAGAQFANPCGRLMETPLLLAARMGRINVMKGLLDHAQELDLEKNQALLNATNSKGLSAMELLCIHLHDNKQPKEALRGIAMLMCHGVNAPPHPLLRSLLTDNRQALHQVVKEYTQDKPKLAINFLRKCHNKRDPLHDIMYAKNSWGQSMRHLFGKADDLAFKLEALIELPKRKTAMPEEAESNQTGSSVVETILTEEELLFANFVAAYKDSIKGATLFNPWSEMLHLIAMGEVTCWAHVTAYSDMHPKSRTERIVKHMMQSQPSLHENLDPEVTCSKV</sequence>
<keyword evidence="1" id="KW-0677">Repeat</keyword>
<dbReference type="PATRIC" id="fig|29422.6.peg.2555"/>
<dbReference type="InterPro" id="IPR036770">
    <property type="entry name" value="Ankyrin_rpt-contain_sf"/>
</dbReference>
<gene>
    <name evidence="4" type="ORF">Lbru_2402</name>
</gene>
<dbReference type="PANTHER" id="PTHR24198:SF165">
    <property type="entry name" value="ANKYRIN REPEAT-CONTAINING PROTEIN-RELATED"/>
    <property type="match status" value="1"/>
</dbReference>
<accession>A0A0W0S3S1</accession>
<dbReference type="Gene3D" id="1.25.40.20">
    <property type="entry name" value="Ankyrin repeat-containing domain"/>
    <property type="match status" value="2"/>
</dbReference>
<dbReference type="AlphaFoldDB" id="A0A0W0S3S1"/>
<name>A0A0W0S3S1_9GAMM</name>
<dbReference type="SUPFAM" id="SSF48403">
    <property type="entry name" value="Ankyrin repeat"/>
    <property type="match status" value="1"/>
</dbReference>
<dbReference type="EMBL" id="LNXV01000033">
    <property type="protein sequence ID" value="KTC78110.1"/>
    <property type="molecule type" value="Genomic_DNA"/>
</dbReference>
<dbReference type="PROSITE" id="PS50088">
    <property type="entry name" value="ANK_REPEAT"/>
    <property type="match status" value="1"/>
</dbReference>
<dbReference type="InterPro" id="IPR002110">
    <property type="entry name" value="Ankyrin_rpt"/>
</dbReference>
<evidence type="ECO:0000313" key="5">
    <source>
        <dbReference type="Proteomes" id="UP000054742"/>
    </source>
</evidence>
<dbReference type="STRING" id="29422.Lbru_2402"/>
<dbReference type="SMART" id="SM00248">
    <property type="entry name" value="ANK"/>
    <property type="match status" value="3"/>
</dbReference>
<evidence type="ECO:0000256" key="3">
    <source>
        <dbReference type="PROSITE-ProRule" id="PRU00023"/>
    </source>
</evidence>
<keyword evidence="2 3" id="KW-0040">ANK repeat</keyword>
<evidence type="ECO:0000256" key="1">
    <source>
        <dbReference type="ARBA" id="ARBA00022737"/>
    </source>
</evidence>
<feature type="repeat" description="ANK" evidence="3">
    <location>
        <begin position="206"/>
        <end position="238"/>
    </location>
</feature>
<reference evidence="4 5" key="1">
    <citation type="submission" date="2015-11" db="EMBL/GenBank/DDBJ databases">
        <title>Genomic analysis of 38 Legionella species identifies large and diverse effector repertoires.</title>
        <authorList>
            <person name="Burstein D."/>
            <person name="Amaro F."/>
            <person name="Zusman T."/>
            <person name="Lifshitz Z."/>
            <person name="Cohen O."/>
            <person name="Gilbert J.A."/>
            <person name="Pupko T."/>
            <person name="Shuman H.A."/>
            <person name="Segal G."/>
        </authorList>
    </citation>
    <scope>NUCLEOTIDE SEQUENCE [LARGE SCALE GENOMIC DNA]</scope>
    <source>
        <strain evidence="4 5">ATCC 43878</strain>
    </source>
</reference>
<comment type="caution">
    <text evidence="4">The sequence shown here is derived from an EMBL/GenBank/DDBJ whole genome shotgun (WGS) entry which is preliminary data.</text>
</comment>
<dbReference type="Proteomes" id="UP000054742">
    <property type="component" value="Unassembled WGS sequence"/>
</dbReference>
<keyword evidence="5" id="KW-1185">Reference proteome</keyword>
<evidence type="ECO:0000313" key="4">
    <source>
        <dbReference type="EMBL" id="KTC78110.1"/>
    </source>
</evidence>
<dbReference type="PANTHER" id="PTHR24198">
    <property type="entry name" value="ANKYRIN REPEAT AND PROTEIN KINASE DOMAIN-CONTAINING PROTEIN"/>
    <property type="match status" value="1"/>
</dbReference>
<proteinExistence type="predicted"/>
<organism evidence="4 5">
    <name type="scientific">Legionella brunensis</name>
    <dbReference type="NCBI Taxonomy" id="29422"/>
    <lineage>
        <taxon>Bacteria</taxon>
        <taxon>Pseudomonadati</taxon>
        <taxon>Pseudomonadota</taxon>
        <taxon>Gammaproteobacteria</taxon>
        <taxon>Legionellales</taxon>
        <taxon>Legionellaceae</taxon>
        <taxon>Legionella</taxon>
    </lineage>
</organism>
<protein>
    <submittedName>
        <fullName evidence="4">Ankyrin repeat-containing protein</fullName>
    </submittedName>
</protein>
<evidence type="ECO:0000256" key="2">
    <source>
        <dbReference type="ARBA" id="ARBA00023043"/>
    </source>
</evidence>